<gene>
    <name evidence="2" type="ORF">GCM10008096_03330</name>
</gene>
<dbReference type="SMART" id="SM00833">
    <property type="entry name" value="CobW_C"/>
    <property type="match status" value="1"/>
</dbReference>
<protein>
    <submittedName>
        <fullName evidence="2">Hypothetical cobalamin synthesis protein P47K/CobW</fullName>
    </submittedName>
</protein>
<accession>A0ABQ3GB10</accession>
<name>A0ABQ3GB10_9MICC</name>
<feature type="domain" description="CobW C-terminal" evidence="1">
    <location>
        <begin position="211"/>
        <end position="310"/>
    </location>
</feature>
<dbReference type="SUPFAM" id="SSF90002">
    <property type="entry name" value="Hypothetical protein YjiA, C-terminal domain"/>
    <property type="match status" value="1"/>
</dbReference>
<dbReference type="RefSeq" id="WP_189348357.1">
    <property type="nucleotide sequence ID" value="NZ_BMXK01000001.1"/>
</dbReference>
<organism evidence="2 3">
    <name type="scientific">Zhihengliuella salsuginis</name>
    <dbReference type="NCBI Taxonomy" id="578222"/>
    <lineage>
        <taxon>Bacteria</taxon>
        <taxon>Bacillati</taxon>
        <taxon>Actinomycetota</taxon>
        <taxon>Actinomycetes</taxon>
        <taxon>Micrococcales</taxon>
        <taxon>Micrococcaceae</taxon>
        <taxon>Zhihengliuella</taxon>
    </lineage>
</organism>
<dbReference type="EMBL" id="BMXK01000001">
    <property type="protein sequence ID" value="GHD00263.1"/>
    <property type="molecule type" value="Genomic_DNA"/>
</dbReference>
<dbReference type="Pfam" id="PF07683">
    <property type="entry name" value="CobW_C"/>
    <property type="match status" value="1"/>
</dbReference>
<evidence type="ECO:0000313" key="3">
    <source>
        <dbReference type="Proteomes" id="UP000642819"/>
    </source>
</evidence>
<comment type="caution">
    <text evidence="2">The sequence shown here is derived from an EMBL/GenBank/DDBJ whole genome shotgun (WGS) entry which is preliminary data.</text>
</comment>
<dbReference type="PANTHER" id="PTHR43603:SF1">
    <property type="entry name" value="ZINC-REGULATED GTPASE METALLOPROTEIN ACTIVATOR 1"/>
    <property type="match status" value="1"/>
</dbReference>
<evidence type="ECO:0000259" key="1">
    <source>
        <dbReference type="SMART" id="SM00833"/>
    </source>
</evidence>
<reference evidence="3" key="1">
    <citation type="journal article" date="2019" name="Int. J. Syst. Evol. Microbiol.">
        <title>The Global Catalogue of Microorganisms (GCM) 10K type strain sequencing project: providing services to taxonomists for standard genome sequencing and annotation.</title>
        <authorList>
            <consortium name="The Broad Institute Genomics Platform"/>
            <consortium name="The Broad Institute Genome Sequencing Center for Infectious Disease"/>
            <person name="Wu L."/>
            <person name="Ma J."/>
        </authorList>
    </citation>
    <scope>NUCLEOTIDE SEQUENCE [LARGE SCALE GENOMIC DNA]</scope>
    <source>
        <strain evidence="3">KCTC 19466</strain>
    </source>
</reference>
<dbReference type="InterPro" id="IPR011629">
    <property type="entry name" value="CobW-like_C"/>
</dbReference>
<keyword evidence="3" id="KW-1185">Reference proteome</keyword>
<dbReference type="PANTHER" id="PTHR43603">
    <property type="entry name" value="COBW DOMAIN-CONTAINING PROTEIN DDB_G0274527"/>
    <property type="match status" value="1"/>
</dbReference>
<sequence length="342" mass="37103">MNQANVMLVCGTCVPERREHIRIIAETTGAVEMPADPTRGLGRSAAERTDFLDDVAATIQSVGRDVVVDIPLDVPVTDAVGLVGNENAAVLADVVCIVDAAHLGEDLADGDYLPGFVARSTLAVHQIEYASVVIVTNWASLNAPELSSTLSLISHLNPSAHLDLDVDRWLEDRGSARSARVSTTGAGQRPGWVQRLNDHPSWQPRMLDPRVSSVRFSSVRPFHPGRLREVLEEIGSGRAGCLVRSAGFARLATRPQVTALWEHVGQMFDLVPLTRDDADQEELLCLGQDLVLTGIDLDEKRLRGLLESALLTDVEFEAGFESWSSLPDPFPAWVPAHDAADD</sequence>
<dbReference type="Gene3D" id="3.40.50.300">
    <property type="entry name" value="P-loop containing nucleotide triphosphate hydrolases"/>
    <property type="match status" value="1"/>
</dbReference>
<dbReference type="InterPro" id="IPR027417">
    <property type="entry name" value="P-loop_NTPase"/>
</dbReference>
<proteinExistence type="predicted"/>
<dbReference type="Proteomes" id="UP000642819">
    <property type="component" value="Unassembled WGS sequence"/>
</dbReference>
<evidence type="ECO:0000313" key="2">
    <source>
        <dbReference type="EMBL" id="GHD00263.1"/>
    </source>
</evidence>
<dbReference type="InterPro" id="IPR051927">
    <property type="entry name" value="Zn_Chap_cDPG_Synth"/>
</dbReference>